<name>A0A0F9LXH3_9ZZZZ</name>
<comment type="caution">
    <text evidence="1">The sequence shown here is derived from an EMBL/GenBank/DDBJ whole genome shotgun (WGS) entry which is preliminary data.</text>
</comment>
<sequence>MARFNKPRVDTLTPQDLRVLTQLSMCKEAAFCLRAGNNGHVLYAYFGSHAGPLDYEGNYPRVVPGDSIQRLYNFGILQRKVPTNSVFKCVYTLNRPRLQHFEQLREISVQIALGTWFKLSGSELDTLMDYPG</sequence>
<proteinExistence type="predicted"/>
<evidence type="ECO:0000313" key="1">
    <source>
        <dbReference type="EMBL" id="KKM91821.1"/>
    </source>
</evidence>
<reference evidence="1" key="1">
    <citation type="journal article" date="2015" name="Nature">
        <title>Complex archaea that bridge the gap between prokaryotes and eukaryotes.</title>
        <authorList>
            <person name="Spang A."/>
            <person name="Saw J.H."/>
            <person name="Jorgensen S.L."/>
            <person name="Zaremba-Niedzwiedzka K."/>
            <person name="Martijn J."/>
            <person name="Lind A.E."/>
            <person name="van Eijk R."/>
            <person name="Schleper C."/>
            <person name="Guy L."/>
            <person name="Ettema T.J."/>
        </authorList>
    </citation>
    <scope>NUCLEOTIDE SEQUENCE</scope>
</reference>
<accession>A0A0F9LXH3</accession>
<protein>
    <submittedName>
        <fullName evidence="1">Uncharacterized protein</fullName>
    </submittedName>
</protein>
<dbReference type="EMBL" id="LAZR01006484">
    <property type="protein sequence ID" value="KKM91821.1"/>
    <property type="molecule type" value="Genomic_DNA"/>
</dbReference>
<dbReference type="AlphaFoldDB" id="A0A0F9LXH3"/>
<organism evidence="1">
    <name type="scientific">marine sediment metagenome</name>
    <dbReference type="NCBI Taxonomy" id="412755"/>
    <lineage>
        <taxon>unclassified sequences</taxon>
        <taxon>metagenomes</taxon>
        <taxon>ecological metagenomes</taxon>
    </lineage>
</organism>
<gene>
    <name evidence="1" type="ORF">LCGC14_1224710</name>
</gene>